<sequence>MAPELQKFLRCGDKTGTQKQACEIFNTKYPDRRISRSTCVAAALNLNVSTVNSIPQKSRNDELLKSSRKRNPIKRIDFHEDNDTSKFLKISK</sequence>
<dbReference type="EMBL" id="JAPWTK010000549">
    <property type="protein sequence ID" value="KAJ8938562.1"/>
    <property type="molecule type" value="Genomic_DNA"/>
</dbReference>
<organism evidence="1 2">
    <name type="scientific">Aromia moschata</name>
    <dbReference type="NCBI Taxonomy" id="1265417"/>
    <lineage>
        <taxon>Eukaryota</taxon>
        <taxon>Metazoa</taxon>
        <taxon>Ecdysozoa</taxon>
        <taxon>Arthropoda</taxon>
        <taxon>Hexapoda</taxon>
        <taxon>Insecta</taxon>
        <taxon>Pterygota</taxon>
        <taxon>Neoptera</taxon>
        <taxon>Endopterygota</taxon>
        <taxon>Coleoptera</taxon>
        <taxon>Polyphaga</taxon>
        <taxon>Cucujiformia</taxon>
        <taxon>Chrysomeloidea</taxon>
        <taxon>Cerambycidae</taxon>
        <taxon>Cerambycinae</taxon>
        <taxon>Callichromatini</taxon>
        <taxon>Aromia</taxon>
    </lineage>
</organism>
<gene>
    <name evidence="1" type="ORF">NQ318_003162</name>
</gene>
<accession>A0AAV8XI17</accession>
<evidence type="ECO:0000313" key="2">
    <source>
        <dbReference type="Proteomes" id="UP001162162"/>
    </source>
</evidence>
<protein>
    <recommendedName>
        <fullName evidence="3">DUF4817 domain-containing protein</fullName>
    </recommendedName>
</protein>
<comment type="caution">
    <text evidence="1">The sequence shown here is derived from an EMBL/GenBank/DDBJ whole genome shotgun (WGS) entry which is preliminary data.</text>
</comment>
<name>A0AAV8XI17_9CUCU</name>
<keyword evidence="2" id="KW-1185">Reference proteome</keyword>
<evidence type="ECO:0008006" key="3">
    <source>
        <dbReference type="Google" id="ProtNLM"/>
    </source>
</evidence>
<evidence type="ECO:0000313" key="1">
    <source>
        <dbReference type="EMBL" id="KAJ8938562.1"/>
    </source>
</evidence>
<dbReference type="AlphaFoldDB" id="A0AAV8XI17"/>
<dbReference type="Proteomes" id="UP001162162">
    <property type="component" value="Unassembled WGS sequence"/>
</dbReference>
<reference evidence="1" key="1">
    <citation type="journal article" date="2023" name="Insect Mol. Biol.">
        <title>Genome sequencing provides insights into the evolution of gene families encoding plant cell wall-degrading enzymes in longhorned beetles.</title>
        <authorList>
            <person name="Shin N.R."/>
            <person name="Okamura Y."/>
            <person name="Kirsch R."/>
            <person name="Pauchet Y."/>
        </authorList>
    </citation>
    <scope>NUCLEOTIDE SEQUENCE</scope>
    <source>
        <strain evidence="1">AMC_N1</strain>
    </source>
</reference>
<proteinExistence type="predicted"/>